<evidence type="ECO:0000313" key="2">
    <source>
        <dbReference type="Proteomes" id="UP001476807"/>
    </source>
</evidence>
<protein>
    <recommendedName>
        <fullName evidence="3">STAS/SEC14 domain-containing protein</fullName>
    </recommendedName>
</protein>
<accession>A0ABV1RXD1</accession>
<reference evidence="1 2" key="1">
    <citation type="submission" date="2024-06" db="EMBL/GenBank/DDBJ databases">
        <title>Pontibacter populi HYL7-15.</title>
        <authorList>
            <person name="Kim M.K."/>
        </authorList>
    </citation>
    <scope>NUCLEOTIDE SEQUENCE [LARGE SCALE GENOMIC DNA]</scope>
    <source>
        <strain evidence="1 2">HYL7-15</strain>
    </source>
</reference>
<organism evidence="1 2">
    <name type="scientific">Pontibacter populi</name>
    <dbReference type="NCBI Taxonomy" id="890055"/>
    <lineage>
        <taxon>Bacteria</taxon>
        <taxon>Pseudomonadati</taxon>
        <taxon>Bacteroidota</taxon>
        <taxon>Cytophagia</taxon>
        <taxon>Cytophagales</taxon>
        <taxon>Hymenobacteraceae</taxon>
        <taxon>Pontibacter</taxon>
    </lineage>
</organism>
<keyword evidence="2" id="KW-1185">Reference proteome</keyword>
<sequence>MLRLREGDNMLKLYYETDAMRVSYDKEQQLAVGTWKGFVTSKELRKTALDSLEFVNKHNITRWLADRRNMKAIRQKDQQWTVEKFIPQILASPLRRMATIVSDDIFNKMAIDNIFERSNGLSTITLREFDNVEDALEWLKQPFEDEIVRNGPGSASAEA</sequence>
<gene>
    <name evidence="1" type="ORF">ABS362_15835</name>
</gene>
<dbReference type="RefSeq" id="WP_350413578.1">
    <property type="nucleotide sequence ID" value="NZ_JBEOKT010000017.1"/>
</dbReference>
<proteinExistence type="predicted"/>
<dbReference type="EMBL" id="JBEOKT010000017">
    <property type="protein sequence ID" value="MER2999024.1"/>
    <property type="molecule type" value="Genomic_DNA"/>
</dbReference>
<dbReference type="Proteomes" id="UP001476807">
    <property type="component" value="Unassembled WGS sequence"/>
</dbReference>
<evidence type="ECO:0008006" key="3">
    <source>
        <dbReference type="Google" id="ProtNLM"/>
    </source>
</evidence>
<evidence type="ECO:0000313" key="1">
    <source>
        <dbReference type="EMBL" id="MER2999024.1"/>
    </source>
</evidence>
<name>A0ABV1RXD1_9BACT</name>
<comment type="caution">
    <text evidence="1">The sequence shown here is derived from an EMBL/GenBank/DDBJ whole genome shotgun (WGS) entry which is preliminary data.</text>
</comment>